<dbReference type="Proteomes" id="UP000324800">
    <property type="component" value="Unassembled WGS sequence"/>
</dbReference>
<name>A0A5J4WS16_9EUKA</name>
<reference evidence="2 3" key="1">
    <citation type="submission" date="2019-03" db="EMBL/GenBank/DDBJ databases">
        <title>Single cell metagenomics reveals metabolic interactions within the superorganism composed of flagellate Streblomastix strix and complex community of Bacteroidetes bacteria on its surface.</title>
        <authorList>
            <person name="Treitli S.C."/>
            <person name="Kolisko M."/>
            <person name="Husnik F."/>
            <person name="Keeling P."/>
            <person name="Hampl V."/>
        </authorList>
    </citation>
    <scope>NUCLEOTIDE SEQUENCE [LARGE SCALE GENOMIC DNA]</scope>
    <source>
        <strain evidence="2">ST1C</strain>
    </source>
</reference>
<proteinExistence type="predicted"/>
<dbReference type="OrthoDB" id="9950135at2759"/>
<dbReference type="AlphaFoldDB" id="A0A5J4WS16"/>
<sequence length="208" mass="24113">MDRISEDDNDLVGLSLAMSTRIQFGGDQCDLNLSPVQSRCQIIELIAAKEIDRPERLNTKSTLEHIQDYLVRTGIQRYNPGPKLFHQVLESDICYHKEERRLEEDPGQSNSELRIKDRSSGRDATVSMLQLQWSLLQLQWNAIWSLNGFENLYQMPLPCENRGQEAIQLENFRIRRRYSNPEFGSHKIASRDTASNEDSTRIQIDECD</sequence>
<comment type="caution">
    <text evidence="2">The sequence shown here is derived from an EMBL/GenBank/DDBJ whole genome shotgun (WGS) entry which is preliminary data.</text>
</comment>
<gene>
    <name evidence="2" type="ORF">EZS28_007151</name>
</gene>
<feature type="region of interest" description="Disordered" evidence="1">
    <location>
        <begin position="185"/>
        <end position="208"/>
    </location>
</feature>
<evidence type="ECO:0000313" key="2">
    <source>
        <dbReference type="EMBL" id="KAA6397322.1"/>
    </source>
</evidence>
<evidence type="ECO:0000313" key="3">
    <source>
        <dbReference type="Proteomes" id="UP000324800"/>
    </source>
</evidence>
<evidence type="ECO:0000256" key="1">
    <source>
        <dbReference type="SAM" id="MobiDB-lite"/>
    </source>
</evidence>
<protein>
    <submittedName>
        <fullName evidence="2">Uncharacterized protein</fullName>
    </submittedName>
</protein>
<feature type="compositionally biased region" description="Basic and acidic residues" evidence="1">
    <location>
        <begin position="198"/>
        <end position="208"/>
    </location>
</feature>
<organism evidence="2 3">
    <name type="scientific">Streblomastix strix</name>
    <dbReference type="NCBI Taxonomy" id="222440"/>
    <lineage>
        <taxon>Eukaryota</taxon>
        <taxon>Metamonada</taxon>
        <taxon>Preaxostyla</taxon>
        <taxon>Oxymonadida</taxon>
        <taxon>Streblomastigidae</taxon>
        <taxon>Streblomastix</taxon>
    </lineage>
</organism>
<accession>A0A5J4WS16</accession>
<dbReference type="EMBL" id="SNRW01001206">
    <property type="protein sequence ID" value="KAA6397322.1"/>
    <property type="molecule type" value="Genomic_DNA"/>
</dbReference>